<protein>
    <submittedName>
        <fullName evidence="2">Uncharacterized protein</fullName>
    </submittedName>
</protein>
<name>A0ABN8YPU3_RANTA</name>
<dbReference type="Proteomes" id="UP001176941">
    <property type="component" value="Chromosome 21"/>
</dbReference>
<feature type="region of interest" description="Disordered" evidence="1">
    <location>
        <begin position="87"/>
        <end position="168"/>
    </location>
</feature>
<gene>
    <name evidence="2" type="ORF">MRATA1EN1_LOCUS12511</name>
</gene>
<feature type="compositionally biased region" description="Polar residues" evidence="1">
    <location>
        <begin position="150"/>
        <end position="159"/>
    </location>
</feature>
<reference evidence="2" key="1">
    <citation type="submission" date="2023-04" db="EMBL/GenBank/DDBJ databases">
        <authorList>
            <consortium name="ELIXIR-Norway"/>
        </authorList>
    </citation>
    <scope>NUCLEOTIDE SEQUENCE [LARGE SCALE GENOMIC DNA]</scope>
</reference>
<accession>A0ABN8YPU3</accession>
<organism evidence="2 3">
    <name type="scientific">Rangifer tarandus platyrhynchus</name>
    <name type="common">Svalbard reindeer</name>
    <dbReference type="NCBI Taxonomy" id="3082113"/>
    <lineage>
        <taxon>Eukaryota</taxon>
        <taxon>Metazoa</taxon>
        <taxon>Chordata</taxon>
        <taxon>Craniata</taxon>
        <taxon>Vertebrata</taxon>
        <taxon>Euteleostomi</taxon>
        <taxon>Mammalia</taxon>
        <taxon>Eutheria</taxon>
        <taxon>Laurasiatheria</taxon>
        <taxon>Artiodactyla</taxon>
        <taxon>Ruminantia</taxon>
        <taxon>Pecora</taxon>
        <taxon>Cervidae</taxon>
        <taxon>Odocoileinae</taxon>
        <taxon>Rangifer</taxon>
    </lineage>
</organism>
<proteinExistence type="predicted"/>
<feature type="region of interest" description="Disordered" evidence="1">
    <location>
        <begin position="1"/>
        <end position="75"/>
    </location>
</feature>
<dbReference type="EMBL" id="OX459957">
    <property type="protein sequence ID" value="CAI9163549.1"/>
    <property type="molecule type" value="Genomic_DNA"/>
</dbReference>
<evidence type="ECO:0000313" key="2">
    <source>
        <dbReference type="EMBL" id="CAI9163549.1"/>
    </source>
</evidence>
<evidence type="ECO:0000256" key="1">
    <source>
        <dbReference type="SAM" id="MobiDB-lite"/>
    </source>
</evidence>
<sequence length="168" mass="17321">MGLSPWPVASEGPSLGTATPGGRRDGAQEEKRDGARVGAIYAEKESGRSVAPETGKEVLDSNPFGKGTEDSRSVCPHLLEIPEQESMALESVPGNPDAAAGSALQRRSVGTNGASLEIPGDDLSAPGPSRAAVAAGSPFPGPHRDPRSVWYQNLSSSSIGGDDYRIDP</sequence>
<evidence type="ECO:0000313" key="3">
    <source>
        <dbReference type="Proteomes" id="UP001176941"/>
    </source>
</evidence>
<keyword evidence="3" id="KW-1185">Reference proteome</keyword>
<feature type="compositionally biased region" description="Basic and acidic residues" evidence="1">
    <location>
        <begin position="22"/>
        <end position="35"/>
    </location>
</feature>